<accession>A0ABQ5WFQ9</accession>
<protein>
    <recommendedName>
        <fullName evidence="3">Integrase</fullName>
    </recommendedName>
</protein>
<proteinExistence type="predicted"/>
<gene>
    <name evidence="1" type="ORF">GCM10010937_07170</name>
</gene>
<dbReference type="EMBL" id="BSNT01000017">
    <property type="protein sequence ID" value="GLQ58914.1"/>
    <property type="molecule type" value="Genomic_DNA"/>
</dbReference>
<evidence type="ECO:0000313" key="1">
    <source>
        <dbReference type="EMBL" id="GLQ58914.1"/>
    </source>
</evidence>
<comment type="caution">
    <text evidence="1">The sequence shown here is derived from an EMBL/GenBank/DDBJ whole genome shotgun (WGS) entry which is preliminary data.</text>
</comment>
<evidence type="ECO:0000313" key="2">
    <source>
        <dbReference type="Proteomes" id="UP001156613"/>
    </source>
</evidence>
<reference evidence="2" key="1">
    <citation type="journal article" date="2019" name="Int. J. Syst. Evol. Microbiol.">
        <title>The Global Catalogue of Microorganisms (GCM) 10K type strain sequencing project: providing services to taxonomists for standard genome sequencing and annotation.</title>
        <authorList>
            <consortium name="The Broad Institute Genomics Platform"/>
            <consortium name="The Broad Institute Genome Sequencing Center for Infectious Disease"/>
            <person name="Wu L."/>
            <person name="Ma J."/>
        </authorList>
    </citation>
    <scope>NUCLEOTIDE SEQUENCE [LARGE SCALE GENOMIC DNA]</scope>
    <source>
        <strain evidence="2">NBRC 3271</strain>
    </source>
</reference>
<dbReference type="Proteomes" id="UP001156613">
    <property type="component" value="Unassembled WGS sequence"/>
</dbReference>
<keyword evidence="2" id="KW-1185">Reference proteome</keyword>
<organism evidence="1 2">
    <name type="scientific">Gluconobacter japonicus</name>
    <dbReference type="NCBI Taxonomy" id="376620"/>
    <lineage>
        <taxon>Bacteria</taxon>
        <taxon>Pseudomonadati</taxon>
        <taxon>Pseudomonadota</taxon>
        <taxon>Alphaproteobacteria</taxon>
        <taxon>Acetobacterales</taxon>
        <taxon>Acetobacteraceae</taxon>
        <taxon>Gluconobacter</taxon>
    </lineage>
</organism>
<name>A0ABQ5WFQ9_GLUJA</name>
<sequence>MSPVDQSIASRLIRLSGEAAFRRIATAAARGQAKRGRSKEKWDDAWLSEGYRLWLLSPDASFEKIAKEVIEADQSIDPRIKDGRIRALRDELTQSIKKFNSNLKNETVGERLKRFENPDLFTKVENKIFEEKRKVARNGNVMDVNNSLLKFIRFMGGNFSKIPDNINISRYLNKEKINNSEKKRITLLKMEEREGNFYDAFSPLLDHMPVTQARRIYEAVSGYVEEEAKAFNGGPKKS</sequence>
<evidence type="ECO:0008006" key="3">
    <source>
        <dbReference type="Google" id="ProtNLM"/>
    </source>
</evidence>